<dbReference type="AlphaFoldDB" id="A0AAD6TNS6"/>
<accession>A0AAD6TNS6</accession>
<dbReference type="InterPro" id="IPR050832">
    <property type="entry name" value="Bact_Acetyltransf"/>
</dbReference>
<dbReference type="Pfam" id="PF00583">
    <property type="entry name" value="Acetyltransf_1"/>
    <property type="match status" value="1"/>
</dbReference>
<dbReference type="InterPro" id="IPR016181">
    <property type="entry name" value="Acyl_CoA_acyltransferase"/>
</dbReference>
<organism evidence="4 5">
    <name type="scientific">Mycena alexandri</name>
    <dbReference type="NCBI Taxonomy" id="1745969"/>
    <lineage>
        <taxon>Eukaryota</taxon>
        <taxon>Fungi</taxon>
        <taxon>Dikarya</taxon>
        <taxon>Basidiomycota</taxon>
        <taxon>Agaricomycotina</taxon>
        <taxon>Agaricomycetes</taxon>
        <taxon>Agaricomycetidae</taxon>
        <taxon>Agaricales</taxon>
        <taxon>Marasmiineae</taxon>
        <taxon>Mycenaceae</taxon>
        <taxon>Mycena</taxon>
    </lineage>
</organism>
<proteinExistence type="predicted"/>
<keyword evidence="1" id="KW-0808">Transferase</keyword>
<dbReference type="Proteomes" id="UP001218188">
    <property type="component" value="Unassembled WGS sequence"/>
</dbReference>
<protein>
    <submittedName>
        <fullName evidence="4">Acyl-CoA N-acyltransferase</fullName>
    </submittedName>
</protein>
<dbReference type="Gene3D" id="3.40.630.30">
    <property type="match status" value="1"/>
</dbReference>
<keyword evidence="2" id="KW-0012">Acyltransferase</keyword>
<dbReference type="SUPFAM" id="SSF55729">
    <property type="entry name" value="Acyl-CoA N-acyltransferases (Nat)"/>
    <property type="match status" value="1"/>
</dbReference>
<dbReference type="EMBL" id="JARJCM010000001">
    <property type="protein sequence ID" value="KAJ7047553.1"/>
    <property type="molecule type" value="Genomic_DNA"/>
</dbReference>
<keyword evidence="5" id="KW-1185">Reference proteome</keyword>
<dbReference type="CDD" id="cd04301">
    <property type="entry name" value="NAT_SF"/>
    <property type="match status" value="1"/>
</dbReference>
<dbReference type="GO" id="GO:0016747">
    <property type="term" value="F:acyltransferase activity, transferring groups other than amino-acyl groups"/>
    <property type="evidence" value="ECO:0007669"/>
    <property type="project" value="InterPro"/>
</dbReference>
<evidence type="ECO:0000313" key="4">
    <source>
        <dbReference type="EMBL" id="KAJ7047553.1"/>
    </source>
</evidence>
<name>A0AAD6TNS6_9AGAR</name>
<dbReference type="PANTHER" id="PTHR43877">
    <property type="entry name" value="AMINOALKYLPHOSPHONATE N-ACETYLTRANSFERASE-RELATED-RELATED"/>
    <property type="match status" value="1"/>
</dbReference>
<gene>
    <name evidence="4" type="ORF">C8F04DRAFT_1022380</name>
</gene>
<comment type="caution">
    <text evidence="4">The sequence shown here is derived from an EMBL/GenBank/DDBJ whole genome shotgun (WGS) entry which is preliminary data.</text>
</comment>
<evidence type="ECO:0000259" key="3">
    <source>
        <dbReference type="PROSITE" id="PS51186"/>
    </source>
</evidence>
<reference evidence="4" key="1">
    <citation type="submission" date="2023-03" db="EMBL/GenBank/DDBJ databases">
        <title>Massive genome expansion in bonnet fungi (Mycena s.s.) driven by repeated elements and novel gene families across ecological guilds.</title>
        <authorList>
            <consortium name="Lawrence Berkeley National Laboratory"/>
            <person name="Harder C.B."/>
            <person name="Miyauchi S."/>
            <person name="Viragh M."/>
            <person name="Kuo A."/>
            <person name="Thoen E."/>
            <person name="Andreopoulos B."/>
            <person name="Lu D."/>
            <person name="Skrede I."/>
            <person name="Drula E."/>
            <person name="Henrissat B."/>
            <person name="Morin E."/>
            <person name="Kohler A."/>
            <person name="Barry K."/>
            <person name="LaButti K."/>
            <person name="Morin E."/>
            <person name="Salamov A."/>
            <person name="Lipzen A."/>
            <person name="Mereny Z."/>
            <person name="Hegedus B."/>
            <person name="Baldrian P."/>
            <person name="Stursova M."/>
            <person name="Weitz H."/>
            <person name="Taylor A."/>
            <person name="Grigoriev I.V."/>
            <person name="Nagy L.G."/>
            <person name="Martin F."/>
            <person name="Kauserud H."/>
        </authorList>
    </citation>
    <scope>NUCLEOTIDE SEQUENCE</scope>
    <source>
        <strain evidence="4">CBHHK200</strain>
    </source>
</reference>
<dbReference type="InterPro" id="IPR000182">
    <property type="entry name" value="GNAT_dom"/>
</dbReference>
<evidence type="ECO:0000256" key="1">
    <source>
        <dbReference type="ARBA" id="ARBA00022679"/>
    </source>
</evidence>
<dbReference type="PROSITE" id="PS51186">
    <property type="entry name" value="GNAT"/>
    <property type="match status" value="1"/>
</dbReference>
<evidence type="ECO:0000313" key="5">
    <source>
        <dbReference type="Proteomes" id="UP001218188"/>
    </source>
</evidence>
<feature type="domain" description="N-acetyltransferase" evidence="3">
    <location>
        <begin position="2"/>
        <end position="174"/>
    </location>
</feature>
<evidence type="ECO:0000256" key="2">
    <source>
        <dbReference type="ARBA" id="ARBA00023315"/>
    </source>
</evidence>
<sequence length="174" mass="19469">MHAFRLAEPADAAHLQDLVQRAYRSSDEGWTTEKSMLAGERINIATILKKLEDTNARVLVAVEDSGHIIGCCEIAHVQSQNNTATFGLFAVEPRLQSAGLGRKMLAHAEATANAEWGVTRVEMNVVAQREELIAWYLRRGYISTGEKRPFPFDKNINVEALRDDLYFVVLVKTL</sequence>